<reference evidence="3" key="1">
    <citation type="submission" date="2011-07" db="EMBL/GenBank/DDBJ databases">
        <authorList>
            <consortium name="Caenorhabditis brenneri Sequencing and Analysis Consortium"/>
            <person name="Wilson R.K."/>
        </authorList>
    </citation>
    <scope>NUCLEOTIDE SEQUENCE [LARGE SCALE GENOMIC DNA]</scope>
    <source>
        <strain evidence="3">PB2801</strain>
    </source>
</reference>
<dbReference type="eggNOG" id="ENOG502TJWP">
    <property type="taxonomic scope" value="Eukaryota"/>
</dbReference>
<evidence type="ECO:0000313" key="3">
    <source>
        <dbReference type="Proteomes" id="UP000008068"/>
    </source>
</evidence>
<dbReference type="InterPro" id="IPR012885">
    <property type="entry name" value="F-box_Sdz-33"/>
</dbReference>
<accession>G0MX53</accession>
<feature type="domain" description="F-box" evidence="1">
    <location>
        <begin position="4"/>
        <end position="48"/>
    </location>
</feature>
<protein>
    <recommendedName>
        <fullName evidence="1">F-box domain-containing protein</fullName>
    </recommendedName>
</protein>
<dbReference type="InterPro" id="IPR001810">
    <property type="entry name" value="F-box_dom"/>
</dbReference>
<dbReference type="PROSITE" id="PS50181">
    <property type="entry name" value="FBOX"/>
    <property type="match status" value="1"/>
</dbReference>
<dbReference type="Pfam" id="PF07735">
    <property type="entry name" value="FBA_2"/>
    <property type="match status" value="1"/>
</dbReference>
<name>G0MX53_CAEBE</name>
<dbReference type="InParanoid" id="G0MX53"/>
<dbReference type="EMBL" id="GL379818">
    <property type="protein sequence ID" value="EGT46781.1"/>
    <property type="molecule type" value="Genomic_DNA"/>
</dbReference>
<dbReference type="PANTHER" id="PTHR21503:SF8">
    <property type="entry name" value="F-BOX ASSOCIATED DOMAIN-CONTAINING PROTEIN-RELATED"/>
    <property type="match status" value="1"/>
</dbReference>
<dbReference type="Proteomes" id="UP000008068">
    <property type="component" value="Unassembled WGS sequence"/>
</dbReference>
<dbReference type="AlphaFoldDB" id="G0MX53"/>
<organism evidence="3">
    <name type="scientific">Caenorhabditis brenneri</name>
    <name type="common">Nematode worm</name>
    <dbReference type="NCBI Taxonomy" id="135651"/>
    <lineage>
        <taxon>Eukaryota</taxon>
        <taxon>Metazoa</taxon>
        <taxon>Ecdysozoa</taxon>
        <taxon>Nematoda</taxon>
        <taxon>Chromadorea</taxon>
        <taxon>Rhabditida</taxon>
        <taxon>Rhabditina</taxon>
        <taxon>Rhabditomorpha</taxon>
        <taxon>Rhabditoidea</taxon>
        <taxon>Rhabditidae</taxon>
        <taxon>Peloderinae</taxon>
        <taxon>Caenorhabditis</taxon>
    </lineage>
</organism>
<keyword evidence="3" id="KW-1185">Reference proteome</keyword>
<evidence type="ECO:0000259" key="1">
    <source>
        <dbReference type="PROSITE" id="PS50181"/>
    </source>
</evidence>
<dbReference type="HOGENOM" id="CLU_977372_0_0_1"/>
<proteinExistence type="predicted"/>
<sequence length="285" mass="32963">MEKRFPLFRLPCLALQRTLMLYQPFKLAQLAIVSRRSKHIVEKLAKKVPFALGIAVIRGNLRLIVGTPADVQKCWLSDSTSSQQSDDGILFFNDNVPDEELEQVHTKQLAEIKMWISLVKNIFKAKECDAFLLFPYKELVRDTFDVLYNFNLKVAVSFYGTIDCSETFRDILIACSKSKSLEVATRHNSAWYKFDDSNGYAMDSLKIHFGDWVTLENLLSLRNCIRVELSCTFFNALEIMEFLKRWIEDSKMNYLSFPVATRLPFNFGNLKTYSNGQIVKGRYVE</sequence>
<evidence type="ECO:0000313" key="2">
    <source>
        <dbReference type="EMBL" id="EGT46781.1"/>
    </source>
</evidence>
<gene>
    <name evidence="2" type="ORF">CAEBREN_26187</name>
</gene>
<dbReference type="PANTHER" id="PTHR21503">
    <property type="entry name" value="F-BOX-CONTAINING HYPOTHETICAL PROTEIN C.ELEGANS"/>
    <property type="match status" value="1"/>
</dbReference>